<organism evidence="3 4">
    <name type="scientific">Desulfonatronum thiosulfatophilum</name>
    <dbReference type="NCBI Taxonomy" id="617002"/>
    <lineage>
        <taxon>Bacteria</taxon>
        <taxon>Pseudomonadati</taxon>
        <taxon>Thermodesulfobacteriota</taxon>
        <taxon>Desulfovibrionia</taxon>
        <taxon>Desulfovibrionales</taxon>
        <taxon>Desulfonatronaceae</taxon>
        <taxon>Desulfonatronum</taxon>
    </lineage>
</organism>
<dbReference type="AlphaFoldDB" id="A0A1G6ENA7"/>
<sequence length="230" mass="24512">MKITFSDILLSTCCSTICLGLGFGAAWLIHGPVLLPHGFQAVFLITIFGFVFVFSTIGILYLLRALWPLEEGAFALGTDSRSVVWKLLGFLYVNHLWPLINANLVPVNMRGTAYSMIGAKIGKSVMVGGKILEPTLVQIGNYSMLGEDCILTAHTVVGNEVDLGRIIIGDEVTIGGTSVILPDVRVQDRAIVAPGAVVTKGSRIGPGEIWGGVPAKKIGQRQTANSVIAH</sequence>
<name>A0A1G6ENA7_9BACT</name>
<reference evidence="3 4" key="1">
    <citation type="submission" date="2016-10" db="EMBL/GenBank/DDBJ databases">
        <authorList>
            <person name="de Groot N.N."/>
        </authorList>
    </citation>
    <scope>NUCLEOTIDE SEQUENCE [LARGE SCALE GENOMIC DNA]</scope>
    <source>
        <strain evidence="3 4">ASO4-2</strain>
    </source>
</reference>
<evidence type="ECO:0000313" key="4">
    <source>
        <dbReference type="Proteomes" id="UP000198771"/>
    </source>
</evidence>
<evidence type="ECO:0000256" key="2">
    <source>
        <dbReference type="SAM" id="Phobius"/>
    </source>
</evidence>
<dbReference type="Gene3D" id="2.160.10.10">
    <property type="entry name" value="Hexapeptide repeat proteins"/>
    <property type="match status" value="1"/>
</dbReference>
<dbReference type="PANTHER" id="PTHR43300">
    <property type="entry name" value="ACETYLTRANSFERASE"/>
    <property type="match status" value="1"/>
</dbReference>
<keyword evidence="3" id="KW-0808">Transferase</keyword>
<dbReference type="STRING" id="617002.SAMN05660653_02956"/>
<protein>
    <submittedName>
        <fullName evidence="3">Acetyltransferase (Isoleucine patch superfamily)</fullName>
    </submittedName>
</protein>
<keyword evidence="4" id="KW-1185">Reference proteome</keyword>
<dbReference type="GO" id="GO:0016740">
    <property type="term" value="F:transferase activity"/>
    <property type="evidence" value="ECO:0007669"/>
    <property type="project" value="UniProtKB-KW"/>
</dbReference>
<dbReference type="InterPro" id="IPR001451">
    <property type="entry name" value="Hexapep"/>
</dbReference>
<dbReference type="OrthoDB" id="9801456at2"/>
<dbReference type="EMBL" id="FMXO01000019">
    <property type="protein sequence ID" value="SDB58365.1"/>
    <property type="molecule type" value="Genomic_DNA"/>
</dbReference>
<keyword evidence="2" id="KW-0472">Membrane</keyword>
<accession>A0A1G6ENA7</accession>
<evidence type="ECO:0000313" key="3">
    <source>
        <dbReference type="EMBL" id="SDB58365.1"/>
    </source>
</evidence>
<dbReference type="InterPro" id="IPR050179">
    <property type="entry name" value="Trans_hexapeptide_repeat"/>
</dbReference>
<dbReference type="PANTHER" id="PTHR43300:SF11">
    <property type="entry name" value="ACETYLTRANSFERASE RV3034C-RELATED"/>
    <property type="match status" value="1"/>
</dbReference>
<comment type="similarity">
    <text evidence="1">Belongs to the transferase hexapeptide repeat family.</text>
</comment>
<dbReference type="InterPro" id="IPR011004">
    <property type="entry name" value="Trimer_LpxA-like_sf"/>
</dbReference>
<proteinExistence type="inferred from homology"/>
<dbReference type="Proteomes" id="UP000198771">
    <property type="component" value="Unassembled WGS sequence"/>
</dbReference>
<dbReference type="Pfam" id="PF00132">
    <property type="entry name" value="Hexapep"/>
    <property type="match status" value="1"/>
</dbReference>
<feature type="transmembrane region" description="Helical" evidence="2">
    <location>
        <begin position="41"/>
        <end position="63"/>
    </location>
</feature>
<gene>
    <name evidence="3" type="ORF">SAMN05660653_02956</name>
</gene>
<dbReference type="RefSeq" id="WP_092123434.1">
    <property type="nucleotide sequence ID" value="NZ_FMXO01000019.1"/>
</dbReference>
<feature type="transmembrane region" description="Helical" evidence="2">
    <location>
        <begin position="7"/>
        <end position="29"/>
    </location>
</feature>
<dbReference type="SUPFAM" id="SSF51161">
    <property type="entry name" value="Trimeric LpxA-like enzymes"/>
    <property type="match status" value="1"/>
</dbReference>
<evidence type="ECO:0000256" key="1">
    <source>
        <dbReference type="ARBA" id="ARBA00007274"/>
    </source>
</evidence>
<keyword evidence="2" id="KW-0812">Transmembrane</keyword>
<keyword evidence="2" id="KW-1133">Transmembrane helix</keyword>